<dbReference type="OrthoDB" id="9802805at2"/>
<dbReference type="PROSITE" id="PS51462">
    <property type="entry name" value="NUDIX"/>
    <property type="match status" value="1"/>
</dbReference>
<dbReference type="InterPro" id="IPR015797">
    <property type="entry name" value="NUDIX_hydrolase-like_dom_sf"/>
</dbReference>
<dbReference type="InterPro" id="IPR000086">
    <property type="entry name" value="NUDIX_hydrolase_dom"/>
</dbReference>
<evidence type="ECO:0000256" key="6">
    <source>
        <dbReference type="ARBA" id="ARBA00023211"/>
    </source>
</evidence>
<evidence type="ECO:0000256" key="2">
    <source>
        <dbReference type="ARBA" id="ARBA00001946"/>
    </source>
</evidence>
<dbReference type="EMBL" id="JPUA01000034">
    <property type="protein sequence ID" value="OWV29040.1"/>
    <property type="molecule type" value="Genomic_DNA"/>
</dbReference>
<dbReference type="CDD" id="cd03426">
    <property type="entry name" value="NUDIX_CoAse_Nudt7"/>
    <property type="match status" value="1"/>
</dbReference>
<evidence type="ECO:0000256" key="5">
    <source>
        <dbReference type="ARBA" id="ARBA00022842"/>
    </source>
</evidence>
<protein>
    <submittedName>
        <fullName evidence="9">DNA mismatch repair protein MutT</fullName>
    </submittedName>
</protein>
<dbReference type="Proteomes" id="UP000197334">
    <property type="component" value="Unassembled WGS sequence"/>
</dbReference>
<dbReference type="PANTHER" id="PTHR12992:SF11">
    <property type="entry name" value="MITOCHONDRIAL COENZYME A DIPHOSPHATASE NUDT8"/>
    <property type="match status" value="1"/>
</dbReference>
<evidence type="ECO:0000256" key="3">
    <source>
        <dbReference type="ARBA" id="ARBA00022723"/>
    </source>
</evidence>
<evidence type="ECO:0000256" key="4">
    <source>
        <dbReference type="ARBA" id="ARBA00022801"/>
    </source>
</evidence>
<dbReference type="SUPFAM" id="SSF55811">
    <property type="entry name" value="Nudix"/>
    <property type="match status" value="1"/>
</dbReference>
<comment type="cofactor">
    <cofactor evidence="1">
        <name>Mn(2+)</name>
        <dbReference type="ChEBI" id="CHEBI:29035"/>
    </cofactor>
</comment>
<proteinExistence type="predicted"/>
<dbReference type="InterPro" id="IPR045121">
    <property type="entry name" value="CoAse"/>
</dbReference>
<evidence type="ECO:0000256" key="1">
    <source>
        <dbReference type="ARBA" id="ARBA00001936"/>
    </source>
</evidence>
<comment type="caution">
    <text evidence="9">The sequence shown here is derived from an EMBL/GenBank/DDBJ whole genome shotgun (WGS) entry which is preliminary data.</text>
</comment>
<accession>A0A246RZN5</accession>
<sequence length="248" mass="27544">MNRSLDALDANDRCWVKENKVTGCPMLEKLRKRLQQLTPQRLDHIVMPEAAVLLPIVERPVPTLLFTRRASHLSTHSGQVAFPGGKREPFDADLYATALREAEEEIALDPALVQPLGRLSDVISLHGIRVTPWVGIIPPDLPLVADPGELDTIFEVPLSHFLDDHRTHTDVITVDGVAHYVPSYHVDGHVIWGLSAMMLVELLAEGFGMPIDLYQRPHGPLRHYPERKSRLSTSSTTVSGSAPSRSNQ</sequence>
<keyword evidence="3" id="KW-0479">Metal-binding</keyword>
<gene>
    <name evidence="9" type="ORF">JI62_15565</name>
</gene>
<dbReference type="NCBIfam" id="NF007980">
    <property type="entry name" value="PRK10707.1"/>
    <property type="match status" value="1"/>
</dbReference>
<feature type="domain" description="Nudix hydrolase" evidence="8">
    <location>
        <begin position="47"/>
        <end position="178"/>
    </location>
</feature>
<dbReference type="Pfam" id="PF00293">
    <property type="entry name" value="NUDIX"/>
    <property type="match status" value="1"/>
</dbReference>
<evidence type="ECO:0000313" key="10">
    <source>
        <dbReference type="Proteomes" id="UP000197334"/>
    </source>
</evidence>
<comment type="cofactor">
    <cofactor evidence="2">
        <name>Mg(2+)</name>
        <dbReference type="ChEBI" id="CHEBI:18420"/>
    </cofactor>
</comment>
<evidence type="ECO:0000313" key="9">
    <source>
        <dbReference type="EMBL" id="OWV29040.1"/>
    </source>
</evidence>
<keyword evidence="5" id="KW-0460">Magnesium</keyword>
<name>A0A246RZN5_9GAMM</name>
<organism evidence="9 10">
    <name type="scientific">Halomonas campaniensis</name>
    <dbReference type="NCBI Taxonomy" id="213554"/>
    <lineage>
        <taxon>Bacteria</taxon>
        <taxon>Pseudomonadati</taxon>
        <taxon>Pseudomonadota</taxon>
        <taxon>Gammaproteobacteria</taxon>
        <taxon>Oceanospirillales</taxon>
        <taxon>Halomonadaceae</taxon>
        <taxon>Halomonas</taxon>
    </lineage>
</organism>
<evidence type="ECO:0000259" key="8">
    <source>
        <dbReference type="PROSITE" id="PS51462"/>
    </source>
</evidence>
<keyword evidence="10" id="KW-1185">Reference proteome</keyword>
<keyword evidence="6" id="KW-0464">Manganese</keyword>
<evidence type="ECO:0000256" key="7">
    <source>
        <dbReference type="SAM" id="MobiDB-lite"/>
    </source>
</evidence>
<dbReference type="AlphaFoldDB" id="A0A246RZN5"/>
<reference evidence="9 10" key="1">
    <citation type="submission" date="2014-08" db="EMBL/GenBank/DDBJ databases">
        <title>Draft genome sequence of a novel L-asparaginase producing marine bacterium, Halomonas campaniensis.</title>
        <authorList>
            <person name="Sundarakrishnan B."/>
            <person name="Moushumi Priya A."/>
            <person name="Raman G."/>
            <person name="Sakthivel N."/>
            <person name="Park S."/>
            <person name="Jayachandran S."/>
        </authorList>
    </citation>
    <scope>NUCLEOTIDE SEQUENCE [LARGE SCALE GENOMIC DNA]</scope>
    <source>
        <strain evidence="9 10">SK03</strain>
    </source>
</reference>
<dbReference type="PANTHER" id="PTHR12992">
    <property type="entry name" value="NUDIX HYDROLASE"/>
    <property type="match status" value="1"/>
</dbReference>
<feature type="region of interest" description="Disordered" evidence="7">
    <location>
        <begin position="222"/>
        <end position="248"/>
    </location>
</feature>
<dbReference type="GO" id="GO:0046872">
    <property type="term" value="F:metal ion binding"/>
    <property type="evidence" value="ECO:0007669"/>
    <property type="project" value="UniProtKB-KW"/>
</dbReference>
<dbReference type="GO" id="GO:0010945">
    <property type="term" value="F:coenzyme A diphosphatase activity"/>
    <property type="evidence" value="ECO:0007669"/>
    <property type="project" value="InterPro"/>
</dbReference>
<dbReference type="Gene3D" id="3.90.79.10">
    <property type="entry name" value="Nucleoside Triphosphate Pyrophosphohydrolase"/>
    <property type="match status" value="1"/>
</dbReference>
<feature type="compositionally biased region" description="Polar residues" evidence="7">
    <location>
        <begin position="231"/>
        <end position="248"/>
    </location>
</feature>
<dbReference type="STRING" id="213554.FF32_11030"/>
<keyword evidence="4" id="KW-0378">Hydrolase</keyword>